<evidence type="ECO:0000313" key="2">
    <source>
        <dbReference type="EMBL" id="KAG5485504.1"/>
    </source>
</evidence>
<gene>
    <name evidence="2" type="ORF">LSCM1_07589</name>
</gene>
<organism evidence="2 3">
    <name type="scientific">Leishmania martiniquensis</name>
    <dbReference type="NCBI Taxonomy" id="1580590"/>
    <lineage>
        <taxon>Eukaryota</taxon>
        <taxon>Discoba</taxon>
        <taxon>Euglenozoa</taxon>
        <taxon>Kinetoplastea</taxon>
        <taxon>Metakinetoplastina</taxon>
        <taxon>Trypanosomatida</taxon>
        <taxon>Trypanosomatidae</taxon>
        <taxon>Leishmaniinae</taxon>
        <taxon>Leishmania</taxon>
    </lineage>
</organism>
<feature type="region of interest" description="Disordered" evidence="1">
    <location>
        <begin position="260"/>
        <end position="291"/>
    </location>
</feature>
<sequence>MFPQGLIDQWLSKSREGRRSVREDPKATPAILDNINRLEEYCRSHPYDVFCASTLQNPPFALHALESEAAERQRLAQPPPVLSVTVPSPSAHATAFDGVGSGVCGRYADGEVLRTSVAAAAQHLHNVATRLAAYLRSSGLVKCAAGQHEEGLQCTVVANFFVRLLSEAAVAAVYRQGIAAQIEAEDRAVFQHRQSQRRLQLHVTCKYHIDPGRRASSESKGTSAEAVRGADDLTVARPIADHRRLSQGLVSLWGSLTQRERHGEQAAGGPPLQKRSRDGTADAGPADSDENLWTRVRVDCLRRWLGGRPLPPPPPPPPGTASRVPSRGSMEAASPGVPGGGWSSRLLHISKRDVEFALRKVLTDATAPAVS</sequence>
<proteinExistence type="predicted"/>
<dbReference type="RefSeq" id="XP_067180800.1">
    <property type="nucleotide sequence ID" value="XM_067324955.1"/>
</dbReference>
<evidence type="ECO:0000256" key="1">
    <source>
        <dbReference type="SAM" id="MobiDB-lite"/>
    </source>
</evidence>
<reference evidence="3" key="2">
    <citation type="journal article" date="2021" name="Sci. Data">
        <title>Chromosome-scale genome sequencing, assembly and annotation of six genomes from subfamily Leishmaniinae.</title>
        <authorList>
            <person name="Almutairi H."/>
            <person name="Urbaniak M.D."/>
            <person name="Bates M.D."/>
            <person name="Jariyapan N."/>
            <person name="Kwakye-Nuako G."/>
            <person name="Thomaz Soccol V."/>
            <person name="Al-Salem W.S."/>
            <person name="Dillon R.J."/>
            <person name="Bates P.A."/>
            <person name="Gatherer D."/>
        </authorList>
    </citation>
    <scope>NUCLEOTIDE SEQUENCE [LARGE SCALE GENOMIC DNA]</scope>
</reference>
<feature type="region of interest" description="Disordered" evidence="1">
    <location>
        <begin position="306"/>
        <end position="343"/>
    </location>
</feature>
<dbReference type="AlphaFoldDB" id="A0A836H467"/>
<protein>
    <submittedName>
        <fullName evidence="2">Uncharacterized protein</fullName>
    </submittedName>
</protein>
<evidence type="ECO:0000313" key="3">
    <source>
        <dbReference type="Proteomes" id="UP000673552"/>
    </source>
</evidence>
<dbReference type="Proteomes" id="UP000673552">
    <property type="component" value="Unassembled WGS sequence"/>
</dbReference>
<dbReference type="EMBL" id="JAFEUZ010000009">
    <property type="protein sequence ID" value="KAG5485504.1"/>
    <property type="molecule type" value="Genomic_DNA"/>
</dbReference>
<dbReference type="GeneID" id="92517467"/>
<feature type="compositionally biased region" description="Pro residues" evidence="1">
    <location>
        <begin position="309"/>
        <end position="319"/>
    </location>
</feature>
<dbReference type="KEGG" id="lmat:92517467"/>
<name>A0A836H467_9TRYP</name>
<keyword evidence="3" id="KW-1185">Reference proteome</keyword>
<dbReference type="OrthoDB" id="273590at2759"/>
<accession>A0A836H467</accession>
<reference evidence="3" key="1">
    <citation type="journal article" date="2021" name="Microbiol. Resour. Announc.">
        <title>LGAAP: Leishmaniinae Genome Assembly and Annotation Pipeline.</title>
        <authorList>
            <person name="Almutairi H."/>
            <person name="Urbaniak M.D."/>
            <person name="Bates M.D."/>
            <person name="Jariyapan N."/>
            <person name="Kwakye-Nuako G."/>
            <person name="Thomaz-Soccol V."/>
            <person name="Al-Salem W.S."/>
            <person name="Dillon R.J."/>
            <person name="Bates P.A."/>
            <person name="Gatherer D."/>
        </authorList>
    </citation>
    <scope>NUCLEOTIDE SEQUENCE [LARGE SCALE GENOMIC DNA]</scope>
</reference>
<comment type="caution">
    <text evidence="2">The sequence shown here is derived from an EMBL/GenBank/DDBJ whole genome shotgun (WGS) entry which is preliminary data.</text>
</comment>